<keyword evidence="2" id="KW-1185">Reference proteome</keyword>
<dbReference type="RefSeq" id="WP_209230250.1">
    <property type="nucleotide sequence ID" value="NZ_JAGHXG010000005.1"/>
</dbReference>
<protein>
    <submittedName>
        <fullName evidence="1">Uncharacterized protein</fullName>
    </submittedName>
</protein>
<accession>A0ABU2HZH6</accession>
<evidence type="ECO:0000313" key="2">
    <source>
        <dbReference type="Proteomes" id="UP001260534"/>
    </source>
</evidence>
<dbReference type="Proteomes" id="UP001260534">
    <property type="component" value="Unassembled WGS sequence"/>
</dbReference>
<sequence>MPVARAQAGLAVFCHTFRQVVPPRIPGASQHASFLPSYTGPIMHAISPHQDASTDTTHGRDRRFQVRIGHANAMATVAIAVLPHVLPATSSVVTPCDRHRRQRKPPAFARVNRRRRFPARRPAFSFLGD</sequence>
<name>A0ABU2HZH6_9XANT</name>
<evidence type="ECO:0000313" key="1">
    <source>
        <dbReference type="EMBL" id="MDS9991289.1"/>
    </source>
</evidence>
<dbReference type="EMBL" id="JAQMHB010000001">
    <property type="protein sequence ID" value="MDS9991289.1"/>
    <property type="molecule type" value="Genomic_DNA"/>
</dbReference>
<gene>
    <name evidence="1" type="ORF">PNQ69_00755</name>
</gene>
<comment type="caution">
    <text evidence="1">The sequence shown here is derived from an EMBL/GenBank/DDBJ whole genome shotgun (WGS) entry which is preliminary data.</text>
</comment>
<proteinExistence type="predicted"/>
<reference evidence="1 2" key="1">
    <citation type="submission" date="2023-01" db="EMBL/GenBank/DDBJ databases">
        <title>Xanthomonas hawaiianensis sp. nov. isolated from Araceae family in Hawaii.</title>
        <authorList>
            <person name="Chunag S.-C."/>
            <person name="Dobhal S."/>
            <person name="Alvarez A."/>
            <person name="Arif M."/>
        </authorList>
    </citation>
    <scope>NUCLEOTIDE SEQUENCE [LARGE SCALE GENOMIC DNA]</scope>
    <source>
        <strain evidence="1 2">A2111</strain>
    </source>
</reference>
<organism evidence="1 2">
    <name type="scientific">Xanthomonas hawaiiensis</name>
    <dbReference type="NCBI Taxonomy" id="3003247"/>
    <lineage>
        <taxon>Bacteria</taxon>
        <taxon>Pseudomonadati</taxon>
        <taxon>Pseudomonadota</taxon>
        <taxon>Gammaproteobacteria</taxon>
        <taxon>Lysobacterales</taxon>
        <taxon>Lysobacteraceae</taxon>
        <taxon>Xanthomonas</taxon>
    </lineage>
</organism>